<dbReference type="OrthoDB" id="9182672at2"/>
<organism evidence="1 2">
    <name type="scientific">Syntrophotalea carbinolica (strain DSM 2380 / NBRC 103641 / GraBd1)</name>
    <name type="common">Pelobacter carbinolicus</name>
    <dbReference type="NCBI Taxonomy" id="338963"/>
    <lineage>
        <taxon>Bacteria</taxon>
        <taxon>Pseudomonadati</taxon>
        <taxon>Thermodesulfobacteriota</taxon>
        <taxon>Desulfuromonadia</taxon>
        <taxon>Desulfuromonadales</taxon>
        <taxon>Syntrophotaleaceae</taxon>
        <taxon>Syntrophotalea</taxon>
    </lineage>
</organism>
<dbReference type="STRING" id="338963.Pcar_3160"/>
<accession>Q0C706</accession>
<reference evidence="2" key="1">
    <citation type="submission" date="2005-10" db="EMBL/GenBank/DDBJ databases">
        <title>Complete sequence of Pelobacter carbinolicus DSM 2380.</title>
        <authorList>
            <person name="Copeland A."/>
            <person name="Lucas S."/>
            <person name="Lapidus A."/>
            <person name="Barry K."/>
            <person name="Detter J.C."/>
            <person name="Glavina T."/>
            <person name="Hammon N."/>
            <person name="Israni S."/>
            <person name="Pitluck S."/>
            <person name="Chertkov O."/>
            <person name="Schmutz J."/>
            <person name="Larimer F."/>
            <person name="Land M."/>
            <person name="Kyrpides N."/>
            <person name="Ivanova N."/>
            <person name="Richardson P."/>
        </authorList>
    </citation>
    <scope>NUCLEOTIDE SEQUENCE [LARGE SCALE GENOMIC DNA]</scope>
    <source>
        <strain evidence="2">DSM 2380 / NBRC 103641 / GraBd1</strain>
    </source>
</reference>
<dbReference type="HOGENOM" id="CLU_1592996_0_0_7"/>
<dbReference type="RefSeq" id="WP_011339818.1">
    <property type="nucleotide sequence ID" value="NC_007498.2"/>
</dbReference>
<protein>
    <submittedName>
        <fullName evidence="1">Uncharacterized protein</fullName>
    </submittedName>
</protein>
<reference evidence="1 2" key="2">
    <citation type="journal article" date="2012" name="BMC Genomics">
        <title>The genome of Pelobacter carbinolicus reveals surprising metabolic capabilities and physiological features.</title>
        <authorList>
            <person name="Aklujkar M."/>
            <person name="Haveman S.A."/>
            <person name="Didonato R.Jr."/>
            <person name="Chertkov O."/>
            <person name="Han C.S."/>
            <person name="Land M.L."/>
            <person name="Brown P."/>
            <person name="Lovley D.R."/>
        </authorList>
    </citation>
    <scope>NUCLEOTIDE SEQUENCE [LARGE SCALE GENOMIC DNA]</scope>
    <source>
        <strain evidence="2">DSM 2380 / NBRC 103641 / GraBd1</strain>
    </source>
</reference>
<dbReference type="AlphaFoldDB" id="Q0C706"/>
<proteinExistence type="predicted"/>
<dbReference type="Proteomes" id="UP000002534">
    <property type="component" value="Chromosome"/>
</dbReference>
<evidence type="ECO:0000313" key="1">
    <source>
        <dbReference type="EMBL" id="ABI81781.1"/>
    </source>
</evidence>
<name>Q0C706_SYNC1</name>
<dbReference type="KEGG" id="pca:Pcar_3160"/>
<dbReference type="EMBL" id="CP000142">
    <property type="protein sequence ID" value="ABI81781.1"/>
    <property type="molecule type" value="Genomic_DNA"/>
</dbReference>
<evidence type="ECO:0000313" key="2">
    <source>
        <dbReference type="Proteomes" id="UP000002534"/>
    </source>
</evidence>
<keyword evidence="2" id="KW-1185">Reference proteome</keyword>
<gene>
    <name evidence="1" type="ordered locus">Pcar_3160</name>
</gene>
<sequence length="167" mass="19071">MKGLSISSVWKVLKWLPPFLLRRIFTKQRMAELVLIDVRPRYEYATVNLGEVASFDFWLQIINLSPFNIELDRAELRFWCGGTILNAATLKKLPLTSGQIAEMHISENIPDGHAAQIARHTDNHQSAIEMDMEFNCKLHDFAKSTGHLGGVRPAFLNQQTRMHNQAN</sequence>